<feature type="region of interest" description="Disordered" evidence="1">
    <location>
        <begin position="45"/>
        <end position="68"/>
    </location>
</feature>
<evidence type="ECO:0000313" key="2">
    <source>
        <dbReference type="EMBL" id="AXW85720.1"/>
    </source>
</evidence>
<organism evidence="2 3">
    <name type="scientific">Lonsdalea britannica</name>
    <dbReference type="NCBI Taxonomy" id="1082704"/>
    <lineage>
        <taxon>Bacteria</taxon>
        <taxon>Pseudomonadati</taxon>
        <taxon>Pseudomonadota</taxon>
        <taxon>Gammaproteobacteria</taxon>
        <taxon>Enterobacterales</taxon>
        <taxon>Pectobacteriaceae</taxon>
        <taxon>Lonsdalea</taxon>
    </lineage>
</organism>
<accession>A0AAD0SE30</accession>
<reference evidence="2 3" key="1">
    <citation type="submission" date="2017-08" db="EMBL/GenBank/DDBJ databases">
        <title>Comparative genomics of bacteria isolated from necrotic lesions of AOD affected trees.</title>
        <authorList>
            <person name="Doonan J."/>
            <person name="Denman S."/>
            <person name="McDonald J.E."/>
        </authorList>
    </citation>
    <scope>NUCLEOTIDE SEQUENCE [LARGE SCALE GENOMIC DNA]</scope>
    <source>
        <strain evidence="2 3">477</strain>
    </source>
</reference>
<dbReference type="KEGG" id="lbq:CKQ53_01130"/>
<feature type="compositionally biased region" description="Basic and acidic residues" evidence="1">
    <location>
        <begin position="58"/>
        <end position="68"/>
    </location>
</feature>
<evidence type="ECO:0000313" key="3">
    <source>
        <dbReference type="Proteomes" id="UP000263881"/>
    </source>
</evidence>
<gene>
    <name evidence="2" type="ORF">CKQ53_01130</name>
</gene>
<name>A0AAD0SE30_9GAMM</name>
<protein>
    <submittedName>
        <fullName evidence="2">Uncharacterized protein</fullName>
    </submittedName>
</protein>
<dbReference type="AlphaFoldDB" id="A0AAD0SE30"/>
<dbReference type="Proteomes" id="UP000263881">
    <property type="component" value="Chromosome"/>
</dbReference>
<feature type="compositionally biased region" description="Polar residues" evidence="1">
    <location>
        <begin position="45"/>
        <end position="55"/>
    </location>
</feature>
<sequence length="68" mass="7757">MEFMSPWKTGGRKTYRLAVITKIASCLISTRLNISNNYEWDDEQSSSGFTFSWPMTDNGEKMKGPDSL</sequence>
<dbReference type="EMBL" id="CP023009">
    <property type="protein sequence ID" value="AXW85720.1"/>
    <property type="molecule type" value="Genomic_DNA"/>
</dbReference>
<keyword evidence="3" id="KW-1185">Reference proteome</keyword>
<evidence type="ECO:0000256" key="1">
    <source>
        <dbReference type="SAM" id="MobiDB-lite"/>
    </source>
</evidence>
<proteinExistence type="predicted"/>